<dbReference type="CDD" id="cd00325">
    <property type="entry name" value="chitinase_GH19"/>
    <property type="match status" value="1"/>
</dbReference>
<dbReference type="EMBL" id="JTDE01001951">
    <property type="protein sequence ID" value="KAF7258088.1"/>
    <property type="molecule type" value="Genomic_DNA"/>
</dbReference>
<evidence type="ECO:0000256" key="3">
    <source>
        <dbReference type="PIRSR" id="PIRSR001060-1"/>
    </source>
</evidence>
<protein>
    <recommendedName>
        <fullName evidence="4">Glycoside hydrolase family 19 catalytic domain-containing protein</fullName>
    </recommendedName>
</protein>
<keyword evidence="2" id="KW-1015">Disulfide bond</keyword>
<sequence>MHQSTIFVRLSQLTLTINSMAEQLISRNQWTELVSDSDYFSYDNFRRAASEFTNASFLGAGNNMMDRKRELAAFLANAAHETENFTCIKENYRGPYREDHAEYPPNPNCSYYGRGPLQLSWNYNYGAFSKYYFGNKQKLLDDPDRVAKDGKLGFASAIWFWVTQPNKHSCPHSVVYSQSCPYTNWGFGRTIMAINGGIEGGHSANSSSQVASRIRYYRKFAKALGVTVGTNGEQLDTVGMS</sequence>
<dbReference type="GO" id="GO:0006032">
    <property type="term" value="P:chitin catabolic process"/>
    <property type="evidence" value="ECO:0007669"/>
    <property type="project" value="InterPro"/>
</dbReference>
<dbReference type="OrthoDB" id="5985073at2759"/>
<dbReference type="Proteomes" id="UP000822476">
    <property type="component" value="Unassembled WGS sequence"/>
</dbReference>
<proteinExistence type="predicted"/>
<accession>A0A8S9Z2A8</accession>
<dbReference type="Gene3D" id="3.30.20.10">
    <property type="entry name" value="Endochitinase, domain 2"/>
    <property type="match status" value="1"/>
</dbReference>
<feature type="domain" description="Glycoside hydrolase family 19 catalytic" evidence="4">
    <location>
        <begin position="152"/>
        <end position="162"/>
    </location>
</feature>
<dbReference type="Pfam" id="PF00182">
    <property type="entry name" value="Glyco_hydro_19"/>
    <property type="match status" value="1"/>
</dbReference>
<dbReference type="AlphaFoldDB" id="A0A8S9Z2A8"/>
<evidence type="ECO:0000259" key="4">
    <source>
        <dbReference type="PROSITE" id="PS00774"/>
    </source>
</evidence>
<dbReference type="GO" id="GO:0004568">
    <property type="term" value="F:chitinase activity"/>
    <property type="evidence" value="ECO:0007669"/>
    <property type="project" value="InterPro"/>
</dbReference>
<evidence type="ECO:0000256" key="2">
    <source>
        <dbReference type="ARBA" id="ARBA00023157"/>
    </source>
</evidence>
<dbReference type="PIRSF" id="PIRSF001060">
    <property type="entry name" value="Endochitinase"/>
    <property type="match status" value="1"/>
</dbReference>
<keyword evidence="6" id="KW-1185">Reference proteome</keyword>
<dbReference type="PANTHER" id="PTHR22595">
    <property type="entry name" value="CHITINASE-RELATED"/>
    <property type="match status" value="1"/>
</dbReference>
<organism evidence="5 6">
    <name type="scientific">Paragonimus skrjabini miyazakii</name>
    <dbReference type="NCBI Taxonomy" id="59628"/>
    <lineage>
        <taxon>Eukaryota</taxon>
        <taxon>Metazoa</taxon>
        <taxon>Spiralia</taxon>
        <taxon>Lophotrochozoa</taxon>
        <taxon>Platyhelminthes</taxon>
        <taxon>Trematoda</taxon>
        <taxon>Digenea</taxon>
        <taxon>Plagiorchiida</taxon>
        <taxon>Troglotremata</taxon>
        <taxon>Troglotrematidae</taxon>
        <taxon>Paragonimus</taxon>
    </lineage>
</organism>
<reference evidence="5" key="1">
    <citation type="submission" date="2019-07" db="EMBL/GenBank/DDBJ databases">
        <title>Annotation for the trematode Paragonimus miyazaki's.</title>
        <authorList>
            <person name="Choi Y.-J."/>
        </authorList>
    </citation>
    <scope>NUCLEOTIDE SEQUENCE</scope>
    <source>
        <strain evidence="5">Japan</strain>
    </source>
</reference>
<dbReference type="Gene3D" id="1.10.530.10">
    <property type="match status" value="1"/>
</dbReference>
<dbReference type="GO" id="GO:0016998">
    <property type="term" value="P:cell wall macromolecule catabolic process"/>
    <property type="evidence" value="ECO:0007669"/>
    <property type="project" value="InterPro"/>
</dbReference>
<gene>
    <name evidence="5" type="ORF">EG68_07477</name>
</gene>
<feature type="active site" description="Proton donor" evidence="3">
    <location>
        <position position="81"/>
    </location>
</feature>
<name>A0A8S9Z2A8_9TREM</name>
<dbReference type="PROSITE" id="PS00774">
    <property type="entry name" value="CHITINASE_19_2"/>
    <property type="match status" value="1"/>
</dbReference>
<comment type="caution">
    <text evidence="5">The sequence shown here is derived from an EMBL/GenBank/DDBJ whole genome shotgun (WGS) entry which is preliminary data.</text>
</comment>
<evidence type="ECO:0000313" key="5">
    <source>
        <dbReference type="EMBL" id="KAF7258088.1"/>
    </source>
</evidence>
<evidence type="ECO:0000256" key="1">
    <source>
        <dbReference type="ARBA" id="ARBA00022821"/>
    </source>
</evidence>
<evidence type="ECO:0000313" key="6">
    <source>
        <dbReference type="Proteomes" id="UP000822476"/>
    </source>
</evidence>
<dbReference type="InterPro" id="IPR016283">
    <property type="entry name" value="Glyco_hydro_19"/>
</dbReference>
<dbReference type="GO" id="GO:0050832">
    <property type="term" value="P:defense response to fungus"/>
    <property type="evidence" value="ECO:0007669"/>
    <property type="project" value="UniProtKB-ARBA"/>
</dbReference>
<keyword evidence="1" id="KW-0611">Plant defense</keyword>
<dbReference type="InterPro" id="IPR023346">
    <property type="entry name" value="Lysozyme-like_dom_sf"/>
</dbReference>
<dbReference type="SUPFAM" id="SSF53955">
    <property type="entry name" value="Lysozyme-like"/>
    <property type="match status" value="1"/>
</dbReference>
<dbReference type="InterPro" id="IPR000726">
    <property type="entry name" value="Glyco_hydro_19_cat"/>
</dbReference>
<dbReference type="PANTHER" id="PTHR22595:SF79">
    <property type="entry name" value="CHITINASE 12"/>
    <property type="match status" value="1"/>
</dbReference>
<dbReference type="GO" id="GO:0005975">
    <property type="term" value="P:carbohydrate metabolic process"/>
    <property type="evidence" value="ECO:0007669"/>
    <property type="project" value="InterPro"/>
</dbReference>